<comment type="caution">
    <text evidence="2">The sequence shown here is derived from an EMBL/GenBank/DDBJ whole genome shotgun (WGS) entry which is preliminary data.</text>
</comment>
<keyword evidence="3" id="KW-1185">Reference proteome</keyword>
<dbReference type="PANTHER" id="PTHR39165:SF1">
    <property type="entry name" value="DUF456 DOMAIN-CONTAINING PROTEIN"/>
    <property type="match status" value="1"/>
</dbReference>
<feature type="transmembrane region" description="Helical" evidence="1">
    <location>
        <begin position="12"/>
        <end position="39"/>
    </location>
</feature>
<evidence type="ECO:0000256" key="1">
    <source>
        <dbReference type="SAM" id="Phobius"/>
    </source>
</evidence>
<dbReference type="RefSeq" id="WP_147890323.1">
    <property type="nucleotide sequence ID" value="NZ_VRTS01000001.1"/>
</dbReference>
<keyword evidence="1" id="KW-0812">Transmembrane</keyword>
<dbReference type="Pfam" id="PF04306">
    <property type="entry name" value="DUF456"/>
    <property type="match status" value="1"/>
</dbReference>
<keyword evidence="1" id="KW-1133">Transmembrane helix</keyword>
<evidence type="ECO:0000313" key="2">
    <source>
        <dbReference type="EMBL" id="TXK65651.1"/>
    </source>
</evidence>
<feature type="transmembrane region" description="Helical" evidence="1">
    <location>
        <begin position="86"/>
        <end position="114"/>
    </location>
</feature>
<evidence type="ECO:0000313" key="3">
    <source>
        <dbReference type="Proteomes" id="UP000321248"/>
    </source>
</evidence>
<keyword evidence="1" id="KW-0472">Membrane</keyword>
<dbReference type="PANTHER" id="PTHR39165">
    <property type="entry name" value="IG HYPOTHETICAL 17883"/>
    <property type="match status" value="1"/>
</dbReference>
<name>A0A5C8KZT2_9GAMM</name>
<dbReference type="Proteomes" id="UP000321248">
    <property type="component" value="Unassembled WGS sequence"/>
</dbReference>
<gene>
    <name evidence="2" type="ORF">FU658_00510</name>
</gene>
<feature type="transmembrane region" description="Helical" evidence="1">
    <location>
        <begin position="134"/>
        <end position="160"/>
    </location>
</feature>
<proteinExistence type="predicted"/>
<reference evidence="2 3" key="1">
    <citation type="submission" date="2019-08" db="EMBL/GenBank/DDBJ databases">
        <authorList>
            <person name="Karlyshev A.V."/>
        </authorList>
    </citation>
    <scope>NUCLEOTIDE SEQUENCE [LARGE SCALE GENOMIC DNA]</scope>
    <source>
        <strain evidence="2 3">Alg18-2.2</strain>
    </source>
</reference>
<dbReference type="AlphaFoldDB" id="A0A5C8KZT2"/>
<dbReference type="InterPro" id="IPR007403">
    <property type="entry name" value="DUF456"/>
</dbReference>
<protein>
    <submittedName>
        <fullName evidence="2">DUF456 domain-containing protein</fullName>
    </submittedName>
</protein>
<organism evidence="2 3">
    <name type="scientific">Alkalisalibacterium limincola</name>
    <dbReference type="NCBI Taxonomy" id="2699169"/>
    <lineage>
        <taxon>Bacteria</taxon>
        <taxon>Pseudomonadati</taxon>
        <taxon>Pseudomonadota</taxon>
        <taxon>Gammaproteobacteria</taxon>
        <taxon>Lysobacterales</taxon>
        <taxon>Lysobacteraceae</taxon>
        <taxon>Alkalisalibacterium</taxon>
    </lineage>
</organism>
<sequence>MDPVLAWNILAGLLVVVGLLGVVLPVLPGVPILFAGLWLAAWASGFEHVGFWTLLILGKLAVLSILVDLLASLLGAKRSGASTAGIVGAGLGAVAGLAMGLVGVLVGPFVGAVLGEMVHGRRLDHASRVGVGTWIGIIVGTAAKVAIAFTMLGLFALSWWL</sequence>
<feature type="transmembrane region" description="Helical" evidence="1">
    <location>
        <begin position="51"/>
        <end position="74"/>
    </location>
</feature>
<dbReference type="EMBL" id="VRTS01000001">
    <property type="protein sequence ID" value="TXK65651.1"/>
    <property type="molecule type" value="Genomic_DNA"/>
</dbReference>
<accession>A0A5C8KZT2</accession>